<dbReference type="EMBL" id="LKET01000032">
    <property type="protein sequence ID" value="KPU44243.1"/>
    <property type="molecule type" value="Genomic_DNA"/>
</dbReference>
<feature type="transmembrane region" description="Helical" evidence="2">
    <location>
        <begin position="7"/>
        <end position="25"/>
    </location>
</feature>
<sequence length="371" mass="42836">MHNIEKIQIYIISFLIMFIFINFPLRIYAVPAFPSGSTQQKLQGISQEEKDILEDLFSLSNEIKMMEQEEKKLTLEINEFKKEAEKLESAILKEEKEYEIMLNSLSEVLKVYQRKGPGSFIEIILNSDSLDTMLWKLGTLRDLSRNTGNLLNTLKESREKLGAKKAVLDETLRNTEGMYINLKESLDNKLLLKGNLESYLLSLNEEREHYEEQLETFENSWQELKIMFSGIAYEFSRIIEEGRIPFDDIEVKLTLSGIEGIIEEEIFNDIAKEDDILSLMQLTFKNDRVEVYVQQLNLMLWGTFEVINGNTLNFKAQGGSFYGVALDSNALEDLFKEGQISLNLEPLIGKSRVQSLKINDGHLKFIIKPVF</sequence>
<dbReference type="Proteomes" id="UP000050326">
    <property type="component" value="Unassembled WGS sequence"/>
</dbReference>
<keyword evidence="4" id="KW-1185">Reference proteome</keyword>
<keyword evidence="2" id="KW-1133">Transmembrane helix</keyword>
<gene>
    <name evidence="3" type="ORF">OXPF_24110</name>
</gene>
<dbReference type="Gene3D" id="6.10.250.3150">
    <property type="match status" value="1"/>
</dbReference>
<evidence type="ECO:0000256" key="2">
    <source>
        <dbReference type="SAM" id="Phobius"/>
    </source>
</evidence>
<keyword evidence="2" id="KW-0472">Membrane</keyword>
<dbReference type="RefSeq" id="WP_054875427.1">
    <property type="nucleotide sequence ID" value="NZ_LKET01000032.1"/>
</dbReference>
<organism evidence="3 4">
    <name type="scientific">Oxobacter pfennigii</name>
    <dbReference type="NCBI Taxonomy" id="36849"/>
    <lineage>
        <taxon>Bacteria</taxon>
        <taxon>Bacillati</taxon>
        <taxon>Bacillota</taxon>
        <taxon>Clostridia</taxon>
        <taxon>Eubacteriales</taxon>
        <taxon>Clostridiaceae</taxon>
        <taxon>Oxobacter</taxon>
    </lineage>
</organism>
<dbReference type="AlphaFoldDB" id="A0A0P8YWZ0"/>
<dbReference type="OrthoDB" id="1706424at2"/>
<evidence type="ECO:0008006" key="5">
    <source>
        <dbReference type="Google" id="ProtNLM"/>
    </source>
</evidence>
<accession>A0A0P8YWZ0</accession>
<comment type="caution">
    <text evidence="3">The sequence shown here is derived from an EMBL/GenBank/DDBJ whole genome shotgun (WGS) entry which is preliminary data.</text>
</comment>
<evidence type="ECO:0000256" key="1">
    <source>
        <dbReference type="SAM" id="Coils"/>
    </source>
</evidence>
<feature type="coiled-coil region" evidence="1">
    <location>
        <begin position="193"/>
        <end position="220"/>
    </location>
</feature>
<dbReference type="STRING" id="36849.OXPF_24110"/>
<reference evidence="3 4" key="1">
    <citation type="submission" date="2015-09" db="EMBL/GenBank/DDBJ databases">
        <title>Genome sequence of Oxobacter pfennigii DSM 3222.</title>
        <authorList>
            <person name="Poehlein A."/>
            <person name="Bengelsdorf F.R."/>
            <person name="Schiel-Bengelsdorf B."/>
            <person name="Duerre P."/>
            <person name="Daniel R."/>
        </authorList>
    </citation>
    <scope>NUCLEOTIDE SEQUENCE [LARGE SCALE GENOMIC DNA]</scope>
    <source>
        <strain evidence="3 4">DSM 3222</strain>
    </source>
</reference>
<keyword evidence="2" id="KW-0812">Transmembrane</keyword>
<proteinExistence type="predicted"/>
<protein>
    <recommendedName>
        <fullName evidence="5">N-terminal domain of peptidoglycan hydrolase CwlO-containing protein</fullName>
    </recommendedName>
</protein>
<name>A0A0P8YWZ0_9CLOT</name>
<keyword evidence="1" id="KW-0175">Coiled coil</keyword>
<evidence type="ECO:0000313" key="4">
    <source>
        <dbReference type="Proteomes" id="UP000050326"/>
    </source>
</evidence>
<evidence type="ECO:0000313" key="3">
    <source>
        <dbReference type="EMBL" id="KPU44243.1"/>
    </source>
</evidence>
<feature type="coiled-coil region" evidence="1">
    <location>
        <begin position="56"/>
        <end position="104"/>
    </location>
</feature>